<dbReference type="Proteomes" id="UP001497480">
    <property type="component" value="Unassembled WGS sequence"/>
</dbReference>
<evidence type="ECO:0000313" key="1">
    <source>
        <dbReference type="EMBL" id="CAL0334754.1"/>
    </source>
</evidence>
<sequence>MRMDIDNMSYDEEYKNMDDVGTFKTCGHDYHIFVDENKLSRPLRLILSNMLNVLNKNNYSMESFEDFNTKENIVAFKKNRL</sequence>
<gene>
    <name evidence="1" type="ORF">LLUT_LOCUS35814</name>
</gene>
<proteinExistence type="predicted"/>
<dbReference type="EMBL" id="CAXHTB010000026">
    <property type="protein sequence ID" value="CAL0334754.1"/>
    <property type="molecule type" value="Genomic_DNA"/>
</dbReference>
<evidence type="ECO:0000313" key="2">
    <source>
        <dbReference type="Proteomes" id="UP001497480"/>
    </source>
</evidence>
<reference evidence="1 2" key="1">
    <citation type="submission" date="2024-03" db="EMBL/GenBank/DDBJ databases">
        <authorList>
            <person name="Martinez-Hernandez J."/>
        </authorList>
    </citation>
    <scope>NUCLEOTIDE SEQUENCE [LARGE SCALE GENOMIC DNA]</scope>
</reference>
<name>A0AAV1YPD7_LUPLU</name>
<keyword evidence="2" id="KW-1185">Reference proteome</keyword>
<comment type="caution">
    <text evidence="1">The sequence shown here is derived from an EMBL/GenBank/DDBJ whole genome shotgun (WGS) entry which is preliminary data.</text>
</comment>
<dbReference type="AlphaFoldDB" id="A0AAV1YPD7"/>
<organism evidence="1 2">
    <name type="scientific">Lupinus luteus</name>
    <name type="common">European yellow lupine</name>
    <dbReference type="NCBI Taxonomy" id="3873"/>
    <lineage>
        <taxon>Eukaryota</taxon>
        <taxon>Viridiplantae</taxon>
        <taxon>Streptophyta</taxon>
        <taxon>Embryophyta</taxon>
        <taxon>Tracheophyta</taxon>
        <taxon>Spermatophyta</taxon>
        <taxon>Magnoliopsida</taxon>
        <taxon>eudicotyledons</taxon>
        <taxon>Gunneridae</taxon>
        <taxon>Pentapetalae</taxon>
        <taxon>rosids</taxon>
        <taxon>fabids</taxon>
        <taxon>Fabales</taxon>
        <taxon>Fabaceae</taxon>
        <taxon>Papilionoideae</taxon>
        <taxon>50 kb inversion clade</taxon>
        <taxon>genistoids sensu lato</taxon>
        <taxon>core genistoids</taxon>
        <taxon>Genisteae</taxon>
        <taxon>Lupinus</taxon>
    </lineage>
</organism>
<accession>A0AAV1YPD7</accession>
<protein>
    <submittedName>
        <fullName evidence="1">Uncharacterized protein</fullName>
    </submittedName>
</protein>